<evidence type="ECO:0000256" key="1">
    <source>
        <dbReference type="SAM" id="MobiDB-lite"/>
    </source>
</evidence>
<feature type="region of interest" description="Disordered" evidence="1">
    <location>
        <begin position="183"/>
        <end position="202"/>
    </location>
</feature>
<proteinExistence type="predicted"/>
<dbReference type="Proteomes" id="UP001601627">
    <property type="component" value="Unassembled WGS sequence"/>
</dbReference>
<accession>A0ABW6QBX2</accession>
<evidence type="ECO:0000313" key="4">
    <source>
        <dbReference type="Proteomes" id="UP001601627"/>
    </source>
</evidence>
<dbReference type="RefSeq" id="WP_388238017.1">
    <property type="nucleotide sequence ID" value="NZ_JBHVZQ010000026.1"/>
</dbReference>
<dbReference type="PROSITE" id="PS51257">
    <property type="entry name" value="PROKAR_LIPOPROTEIN"/>
    <property type="match status" value="1"/>
</dbReference>
<feature type="compositionally biased region" description="Low complexity" evidence="1">
    <location>
        <begin position="22"/>
        <end position="32"/>
    </location>
</feature>
<dbReference type="EMBL" id="JBHVZQ010000026">
    <property type="protein sequence ID" value="MFF1276719.1"/>
    <property type="molecule type" value="Genomic_DNA"/>
</dbReference>
<evidence type="ECO:0008006" key="5">
    <source>
        <dbReference type="Google" id="ProtNLM"/>
    </source>
</evidence>
<keyword evidence="4" id="KW-1185">Reference proteome</keyword>
<keyword evidence="2" id="KW-0732">Signal</keyword>
<protein>
    <recommendedName>
        <fullName evidence="5">Lipoprotein</fullName>
    </recommendedName>
</protein>
<evidence type="ECO:0000256" key="2">
    <source>
        <dbReference type="SAM" id="SignalP"/>
    </source>
</evidence>
<feature type="compositionally biased region" description="Pro residues" evidence="1">
    <location>
        <begin position="35"/>
        <end position="45"/>
    </location>
</feature>
<sequence length="202" mass="21085">MFIRRSVTAVALLAVALTACGTQQGAGQAARPESPRPGSPRPSFSPRPTCARPAEAPTVLPSPSAPSSTRSADGRQEQNGDGAPHYAENHAYRMRGSLTPQKRAWGAASAKLIRAELEKVRAEGGAGAYGAFAEERVAAALARLGCGEEHGMYISNGYYSVHTGDVCVSGRVTEDELTTKVHGAYSEPQPGTGPCVENRGGH</sequence>
<feature type="region of interest" description="Disordered" evidence="1">
    <location>
        <begin position="22"/>
        <end position="86"/>
    </location>
</feature>
<organism evidence="3 4">
    <name type="scientific">Streptomyces marokkonensis</name>
    <dbReference type="NCBI Taxonomy" id="324855"/>
    <lineage>
        <taxon>Bacteria</taxon>
        <taxon>Bacillati</taxon>
        <taxon>Actinomycetota</taxon>
        <taxon>Actinomycetes</taxon>
        <taxon>Kitasatosporales</taxon>
        <taxon>Streptomycetaceae</taxon>
        <taxon>Streptomyces</taxon>
    </lineage>
</organism>
<evidence type="ECO:0000313" key="3">
    <source>
        <dbReference type="EMBL" id="MFF1276719.1"/>
    </source>
</evidence>
<name>A0ABW6QBX2_9ACTN</name>
<gene>
    <name evidence="3" type="ORF">ACFVZC_25445</name>
</gene>
<feature type="signal peptide" evidence="2">
    <location>
        <begin position="1"/>
        <end position="21"/>
    </location>
</feature>
<comment type="caution">
    <text evidence="3">The sequence shown here is derived from an EMBL/GenBank/DDBJ whole genome shotgun (WGS) entry which is preliminary data.</text>
</comment>
<feature type="chain" id="PRO_5046991965" description="Lipoprotein" evidence="2">
    <location>
        <begin position="22"/>
        <end position="202"/>
    </location>
</feature>
<reference evidence="3 4" key="1">
    <citation type="submission" date="2024-09" db="EMBL/GenBank/DDBJ databases">
        <title>The Natural Products Discovery Center: Release of the First 8490 Sequenced Strains for Exploring Actinobacteria Biosynthetic Diversity.</title>
        <authorList>
            <person name="Kalkreuter E."/>
            <person name="Kautsar S.A."/>
            <person name="Yang D."/>
            <person name="Bader C.D."/>
            <person name="Teijaro C.N."/>
            <person name="Fluegel L."/>
            <person name="Davis C.M."/>
            <person name="Simpson J.R."/>
            <person name="Lauterbach L."/>
            <person name="Steele A.D."/>
            <person name="Gui C."/>
            <person name="Meng S."/>
            <person name="Li G."/>
            <person name="Viehrig K."/>
            <person name="Ye F."/>
            <person name="Su P."/>
            <person name="Kiefer A.F."/>
            <person name="Nichols A."/>
            <person name="Cepeda A.J."/>
            <person name="Yan W."/>
            <person name="Fan B."/>
            <person name="Jiang Y."/>
            <person name="Adhikari A."/>
            <person name="Zheng C.-J."/>
            <person name="Schuster L."/>
            <person name="Cowan T.M."/>
            <person name="Smanski M.J."/>
            <person name="Chevrette M.G."/>
            <person name="De Carvalho L.P.S."/>
            <person name="Shen B."/>
        </authorList>
    </citation>
    <scope>NUCLEOTIDE SEQUENCE [LARGE SCALE GENOMIC DNA]</scope>
    <source>
        <strain evidence="3 4">NPDC058328</strain>
    </source>
</reference>